<protein>
    <submittedName>
        <fullName evidence="2">Uncharacterized protein</fullName>
    </submittedName>
</protein>
<keyword evidence="1" id="KW-0812">Transmembrane</keyword>
<evidence type="ECO:0000313" key="3">
    <source>
        <dbReference type="Proteomes" id="UP001165079"/>
    </source>
</evidence>
<feature type="transmembrane region" description="Helical" evidence="1">
    <location>
        <begin position="55"/>
        <end position="73"/>
    </location>
</feature>
<dbReference type="Proteomes" id="UP001165079">
    <property type="component" value="Unassembled WGS sequence"/>
</dbReference>
<evidence type="ECO:0000256" key="1">
    <source>
        <dbReference type="SAM" id="Phobius"/>
    </source>
</evidence>
<dbReference type="AlphaFoldDB" id="A0A9W6SKF9"/>
<dbReference type="NCBIfam" id="NF047839">
    <property type="entry name" value="PspM_Rv2743c"/>
    <property type="match status" value="1"/>
</dbReference>
<evidence type="ECO:0000313" key="2">
    <source>
        <dbReference type="EMBL" id="GLZ78659.1"/>
    </source>
</evidence>
<organism evidence="2 3">
    <name type="scientific">Actinorhabdospora filicis</name>
    <dbReference type="NCBI Taxonomy" id="1785913"/>
    <lineage>
        <taxon>Bacteria</taxon>
        <taxon>Bacillati</taxon>
        <taxon>Actinomycetota</taxon>
        <taxon>Actinomycetes</taxon>
        <taxon>Micromonosporales</taxon>
        <taxon>Micromonosporaceae</taxon>
        <taxon>Actinorhabdospora</taxon>
    </lineage>
</organism>
<dbReference type="InterPro" id="IPR057952">
    <property type="entry name" value="Rv2743c-like"/>
</dbReference>
<reference evidence="2" key="1">
    <citation type="submission" date="2023-03" db="EMBL/GenBank/DDBJ databases">
        <title>Actinorhabdospora filicis NBRC 111898.</title>
        <authorList>
            <person name="Ichikawa N."/>
            <person name="Sato H."/>
            <person name="Tonouchi N."/>
        </authorList>
    </citation>
    <scope>NUCLEOTIDE SEQUENCE</scope>
    <source>
        <strain evidence="2">NBRC 111898</strain>
    </source>
</reference>
<dbReference type="EMBL" id="BSTX01000002">
    <property type="protein sequence ID" value="GLZ78659.1"/>
    <property type="molecule type" value="Genomic_DNA"/>
</dbReference>
<dbReference type="Pfam" id="PF25587">
    <property type="entry name" value="Rv2743c"/>
    <property type="match status" value="1"/>
</dbReference>
<accession>A0A9W6SKF9</accession>
<comment type="caution">
    <text evidence="2">The sequence shown here is derived from an EMBL/GenBank/DDBJ whole genome shotgun (WGS) entry which is preliminary data.</text>
</comment>
<keyword evidence="1" id="KW-1133">Transmembrane helix</keyword>
<keyword evidence="1" id="KW-0472">Membrane</keyword>
<feature type="transmembrane region" description="Helical" evidence="1">
    <location>
        <begin position="30"/>
        <end position="49"/>
    </location>
</feature>
<name>A0A9W6SKF9_9ACTN</name>
<gene>
    <name evidence="2" type="ORF">Afil01_34660</name>
</gene>
<keyword evidence="3" id="KW-1185">Reference proteome</keyword>
<proteinExistence type="predicted"/>
<sequence>MVMDPRRQGFTGLGQPYKKLRRRLRAARRWTVLSGLFGGATAVLVPYAGLGGPDAIWAALTGASIGMAALRWFDYRHLSKAMPAETARLAQHGVYTLAGELNNIGEAAAGVLHRKRTETQFRRSAARGPYERLEAADRAYRGLVARLEGPAREAVDEVDDVAEQLRGLAHQVRGVERSIDVARGPQRHNLIEAHRQLVGRLESGVAAYESMVAGAAQIVAESAAMGPVVPGGEDLTVRRLTDAADRLKGFADGLGEMRDMHNGMNPTLPPQ</sequence>